<feature type="modified residue" description="4-aspartylphosphate" evidence="6">
    <location>
        <position position="1173"/>
    </location>
</feature>
<dbReference type="GO" id="GO:0009927">
    <property type="term" value="F:histidine phosphotransfer kinase activity"/>
    <property type="evidence" value="ECO:0007669"/>
    <property type="project" value="TreeGrafter"/>
</dbReference>
<dbReference type="Gene3D" id="1.10.287.130">
    <property type="match status" value="1"/>
</dbReference>
<dbReference type="PANTHER" id="PTHR43047">
    <property type="entry name" value="TWO-COMPONENT HISTIDINE PROTEIN KINASE"/>
    <property type="match status" value="1"/>
</dbReference>
<keyword evidence="5" id="KW-0418">Kinase</keyword>
<dbReference type="EC" id="2.7.13.3" evidence="2"/>
<dbReference type="InterPro" id="IPR005467">
    <property type="entry name" value="His_kinase_dom"/>
</dbReference>
<feature type="region of interest" description="Disordered" evidence="7">
    <location>
        <begin position="643"/>
        <end position="666"/>
    </location>
</feature>
<evidence type="ECO:0000256" key="3">
    <source>
        <dbReference type="ARBA" id="ARBA00022553"/>
    </source>
</evidence>
<reference evidence="10" key="2">
    <citation type="submission" date="2023-06" db="EMBL/GenBank/DDBJ databases">
        <authorList>
            <consortium name="Lawrence Berkeley National Laboratory"/>
            <person name="Haridas S."/>
            <person name="Hensen N."/>
            <person name="Bonometti L."/>
            <person name="Westerberg I."/>
            <person name="Brannstrom I.O."/>
            <person name="Guillou S."/>
            <person name="Cros-Aarteil S."/>
            <person name="Calhoun S."/>
            <person name="Kuo A."/>
            <person name="Mondo S."/>
            <person name="Pangilinan J."/>
            <person name="Riley R."/>
            <person name="Labutti K."/>
            <person name="Andreopoulos B."/>
            <person name="Lipzen A."/>
            <person name="Chen C."/>
            <person name="Yanf M."/>
            <person name="Daum C."/>
            <person name="Ng V."/>
            <person name="Clum A."/>
            <person name="Steindorff A."/>
            <person name="Ohm R."/>
            <person name="Martin F."/>
            <person name="Silar P."/>
            <person name="Natvig D."/>
            <person name="Lalanne C."/>
            <person name="Gautier V."/>
            <person name="Ament-Velasquez S.L."/>
            <person name="Kruys A."/>
            <person name="Hutchinson M.I."/>
            <person name="Powell A.J."/>
            <person name="Barry K."/>
            <person name="Miller A.N."/>
            <person name="Grigoriev I.V."/>
            <person name="Debuchy R."/>
            <person name="Gladieux P."/>
            <person name="Thoren M.H."/>
            <person name="Johannesson H."/>
        </authorList>
    </citation>
    <scope>NUCLEOTIDE SEQUENCE</scope>
    <source>
        <strain evidence="10">CBS 958.72</strain>
    </source>
</reference>
<evidence type="ECO:0000259" key="9">
    <source>
        <dbReference type="PROSITE" id="PS50110"/>
    </source>
</evidence>
<evidence type="ECO:0000313" key="10">
    <source>
        <dbReference type="EMBL" id="KAK3375744.1"/>
    </source>
</evidence>
<name>A0AAE0KFH8_9PEZI</name>
<feature type="compositionally biased region" description="Low complexity" evidence="7">
    <location>
        <begin position="385"/>
        <end position="397"/>
    </location>
</feature>
<dbReference type="SUPFAM" id="SSF52172">
    <property type="entry name" value="CheY-like"/>
    <property type="match status" value="1"/>
</dbReference>
<dbReference type="SUPFAM" id="SSF55874">
    <property type="entry name" value="ATPase domain of HSP90 chaperone/DNA topoisomerase II/histidine kinase"/>
    <property type="match status" value="1"/>
</dbReference>
<evidence type="ECO:0000313" key="11">
    <source>
        <dbReference type="Proteomes" id="UP001287356"/>
    </source>
</evidence>
<feature type="compositionally biased region" description="Polar residues" evidence="7">
    <location>
        <begin position="1015"/>
        <end position="1029"/>
    </location>
</feature>
<reference evidence="10" key="1">
    <citation type="journal article" date="2023" name="Mol. Phylogenet. Evol.">
        <title>Genome-scale phylogeny and comparative genomics of the fungal order Sordariales.</title>
        <authorList>
            <person name="Hensen N."/>
            <person name="Bonometti L."/>
            <person name="Westerberg I."/>
            <person name="Brannstrom I.O."/>
            <person name="Guillou S."/>
            <person name="Cros-Aarteil S."/>
            <person name="Calhoun S."/>
            <person name="Haridas S."/>
            <person name="Kuo A."/>
            <person name="Mondo S."/>
            <person name="Pangilinan J."/>
            <person name="Riley R."/>
            <person name="LaButti K."/>
            <person name="Andreopoulos B."/>
            <person name="Lipzen A."/>
            <person name="Chen C."/>
            <person name="Yan M."/>
            <person name="Daum C."/>
            <person name="Ng V."/>
            <person name="Clum A."/>
            <person name="Steindorff A."/>
            <person name="Ohm R.A."/>
            <person name="Martin F."/>
            <person name="Silar P."/>
            <person name="Natvig D.O."/>
            <person name="Lalanne C."/>
            <person name="Gautier V."/>
            <person name="Ament-Velasquez S.L."/>
            <person name="Kruys A."/>
            <person name="Hutchinson M.I."/>
            <person name="Powell A.J."/>
            <person name="Barry K."/>
            <person name="Miller A.N."/>
            <person name="Grigoriev I.V."/>
            <person name="Debuchy R."/>
            <person name="Gladieux P."/>
            <person name="Hiltunen Thoren M."/>
            <person name="Johannesson H."/>
        </authorList>
    </citation>
    <scope>NUCLEOTIDE SEQUENCE</scope>
    <source>
        <strain evidence="10">CBS 958.72</strain>
    </source>
</reference>
<dbReference type="Pfam" id="PF00072">
    <property type="entry name" value="Response_reg"/>
    <property type="match status" value="1"/>
</dbReference>
<dbReference type="Proteomes" id="UP001287356">
    <property type="component" value="Unassembled WGS sequence"/>
</dbReference>
<keyword evidence="11" id="KW-1185">Reference proteome</keyword>
<dbReference type="SUPFAM" id="SSF55781">
    <property type="entry name" value="GAF domain-like"/>
    <property type="match status" value="1"/>
</dbReference>
<dbReference type="InterPro" id="IPR036890">
    <property type="entry name" value="HATPase_C_sf"/>
</dbReference>
<evidence type="ECO:0000256" key="6">
    <source>
        <dbReference type="PROSITE-ProRule" id="PRU00169"/>
    </source>
</evidence>
<dbReference type="Pfam" id="PF02518">
    <property type="entry name" value="HATPase_c"/>
    <property type="match status" value="1"/>
</dbReference>
<dbReference type="AlphaFoldDB" id="A0AAE0KFH8"/>
<protein>
    <recommendedName>
        <fullName evidence="2">histidine kinase</fullName>
        <ecNumber evidence="2">2.7.13.3</ecNumber>
    </recommendedName>
</protein>
<proteinExistence type="predicted"/>
<feature type="domain" description="Histidine kinase" evidence="8">
    <location>
        <begin position="582"/>
        <end position="860"/>
    </location>
</feature>
<dbReference type="PROSITE" id="PS50109">
    <property type="entry name" value="HIS_KIN"/>
    <property type="match status" value="1"/>
</dbReference>
<organism evidence="10 11">
    <name type="scientific">Lasiosphaeria ovina</name>
    <dbReference type="NCBI Taxonomy" id="92902"/>
    <lineage>
        <taxon>Eukaryota</taxon>
        <taxon>Fungi</taxon>
        <taxon>Dikarya</taxon>
        <taxon>Ascomycota</taxon>
        <taxon>Pezizomycotina</taxon>
        <taxon>Sordariomycetes</taxon>
        <taxon>Sordariomycetidae</taxon>
        <taxon>Sordariales</taxon>
        <taxon>Lasiosphaeriaceae</taxon>
        <taxon>Lasiosphaeria</taxon>
    </lineage>
</organism>
<dbReference type="InterPro" id="IPR001789">
    <property type="entry name" value="Sig_transdc_resp-reg_receiver"/>
</dbReference>
<dbReference type="SMART" id="SM00448">
    <property type="entry name" value="REC"/>
    <property type="match status" value="1"/>
</dbReference>
<dbReference type="SMART" id="SM00388">
    <property type="entry name" value="HisKA"/>
    <property type="match status" value="1"/>
</dbReference>
<dbReference type="PROSITE" id="PS50110">
    <property type="entry name" value="RESPONSE_REGULATORY"/>
    <property type="match status" value="1"/>
</dbReference>
<comment type="catalytic activity">
    <reaction evidence="1">
        <text>ATP + protein L-histidine = ADP + protein N-phospho-L-histidine.</text>
        <dbReference type="EC" id="2.7.13.3"/>
    </reaction>
</comment>
<keyword evidence="3 6" id="KW-0597">Phosphoprotein</keyword>
<dbReference type="CDD" id="cd17546">
    <property type="entry name" value="REC_hyHK_CKI1_RcsC-like"/>
    <property type="match status" value="1"/>
</dbReference>
<gene>
    <name evidence="10" type="ORF">B0T24DRAFT_698230</name>
</gene>
<evidence type="ECO:0000256" key="4">
    <source>
        <dbReference type="ARBA" id="ARBA00022679"/>
    </source>
</evidence>
<dbReference type="PANTHER" id="PTHR43047:SF72">
    <property type="entry name" value="OSMOSENSING HISTIDINE PROTEIN KINASE SLN1"/>
    <property type="match status" value="1"/>
</dbReference>
<evidence type="ECO:0000256" key="5">
    <source>
        <dbReference type="ARBA" id="ARBA00022777"/>
    </source>
</evidence>
<evidence type="ECO:0000256" key="1">
    <source>
        <dbReference type="ARBA" id="ARBA00000085"/>
    </source>
</evidence>
<keyword evidence="4" id="KW-0808">Transferase</keyword>
<dbReference type="InterPro" id="IPR003594">
    <property type="entry name" value="HATPase_dom"/>
</dbReference>
<dbReference type="SUPFAM" id="SSF47384">
    <property type="entry name" value="Homodimeric domain of signal transducing histidine kinase"/>
    <property type="match status" value="1"/>
</dbReference>
<evidence type="ECO:0000259" key="8">
    <source>
        <dbReference type="PROSITE" id="PS50109"/>
    </source>
</evidence>
<dbReference type="CDD" id="cd00082">
    <property type="entry name" value="HisKA"/>
    <property type="match status" value="1"/>
</dbReference>
<dbReference type="Pfam" id="PF00512">
    <property type="entry name" value="HisKA"/>
    <property type="match status" value="1"/>
</dbReference>
<dbReference type="Gene3D" id="3.40.50.2300">
    <property type="match status" value="1"/>
</dbReference>
<accession>A0AAE0KFH8</accession>
<feature type="non-terminal residue" evidence="10">
    <location>
        <position position="1240"/>
    </location>
</feature>
<dbReference type="InterPro" id="IPR036097">
    <property type="entry name" value="HisK_dim/P_sf"/>
</dbReference>
<comment type="caution">
    <text evidence="10">The sequence shown here is derived from an EMBL/GenBank/DDBJ whole genome shotgun (WGS) entry which is preliminary data.</text>
</comment>
<sequence>MSTGSSQSQPLSETARERETFKYDDLGLSTAALRTATPETPFKSIPTSALSLTPDPAITAFAQLGLYRLNTLRCLVSLFDRTYQHFVADAARSEPLCLYHDSQPSADGHPTLSYGAAIPRTTSICEHVLMGASECTSSNRPAHGYAPANDLPVSVVPDLDCDPRFCHIQDKKGRFYAGVPIRSPAGINIGVYCVLDDKPRPDGVTADQLQFLRDISKTIMHYLEAKRSDEWYRREERMVRGLGSFVDGHATLSDWSDSPNRSCFHDLPGVQEGVLNKKLQAGPRSPLFARPKSPFEPSETASTKTRTPVLAVGSRPIPQAAVSASHFTGADQLQGDVERVFSKAANVIRESIEVEGVLFLDASVRSFGGLIGKEVSEPPILIKPSSSESSSDESTSTALGNTKPHTCKLLGFSTSSHSSINGDEPHHEHTTMPEKLLRSLLHRHPHGCIFNFEPDAAVFGTDSDIDSCFLSPSAFSGSCPAPDVMDSGTSRTPQEIRKRRDAVASLGKMFAGARSVAFVPLFDGQKSRWSAGGFVWTKTPTRIFTSRNELSYLRVFGLTTMAEVARLNNKAADSTKTDILGSISHELRSPLHGVVGAVDLLRNTDLDSAQEQIVHTIETSGRTLLDTIDHLLEYSRISTHIRTSKAGRKNNTANSRSRSRSPSMQTISTTDIDVQLCQLVEEAVESVLAGWSYRNMSDAHFAAWNSFRQGNKSAKSREQGRAGSVQTYLDIDPEVSWSFRIHPGAFRRIVMNLVGNSLKFTSSGFIRITLSQERDRNSQLGSDDGATVVLTVSDSGKGIGQDYLRRHLFMPFSQEDQFARGTGLGLCLVRQMATSLGGGVNVSSQKGHGTTVTVVLPLPRNEEAERGQLTFQQTYQSLAGCRVQLRGFDTGVVVRDGFRREDSKQMSQLGVVQRICEKWLGMRVVLKTDEKPLGPTDFVIWHNDDANSATKPDPPVCPHVYVRQDSNTIYDADMPNQDNPWTLFACLTQPIGPRKLADALLASRARYQEVADATTAASRTETPKKSSLFQACPPNGGDSENDHLSDSPPLKRSTSVPNLHLRRPSLQEAPSMLAKCEVLIPAELPNLSCSSTTPVIVSGLDGRAGTVLKPVDRPRHGDDIRWVFCSEECANKSKVLTAYMEKLKQPHTTAVNGLEAMETFTKSPSEYSCILTDISMPIMDGLESTRRIREFERTNKLKPTVVIALTGLSGSDIQQDAFVSGVDMFLTRPLVLKTLVKALE</sequence>
<evidence type="ECO:0000256" key="7">
    <source>
        <dbReference type="SAM" id="MobiDB-lite"/>
    </source>
</evidence>
<dbReference type="Gene3D" id="3.30.565.10">
    <property type="entry name" value="Histidine kinase-like ATPase, C-terminal domain"/>
    <property type="match status" value="1"/>
</dbReference>
<evidence type="ECO:0000256" key="2">
    <source>
        <dbReference type="ARBA" id="ARBA00012438"/>
    </source>
</evidence>
<dbReference type="InterPro" id="IPR003661">
    <property type="entry name" value="HisK_dim/P_dom"/>
</dbReference>
<dbReference type="GO" id="GO:0000155">
    <property type="term" value="F:phosphorelay sensor kinase activity"/>
    <property type="evidence" value="ECO:0007669"/>
    <property type="project" value="InterPro"/>
</dbReference>
<dbReference type="GO" id="GO:0005886">
    <property type="term" value="C:plasma membrane"/>
    <property type="evidence" value="ECO:0007669"/>
    <property type="project" value="TreeGrafter"/>
</dbReference>
<feature type="region of interest" description="Disordered" evidence="7">
    <location>
        <begin position="380"/>
        <end position="405"/>
    </location>
</feature>
<dbReference type="InterPro" id="IPR004358">
    <property type="entry name" value="Sig_transdc_His_kin-like_C"/>
</dbReference>
<feature type="domain" description="Response regulatory" evidence="9">
    <location>
        <begin position="1122"/>
        <end position="1240"/>
    </location>
</feature>
<dbReference type="EMBL" id="JAULSN010000003">
    <property type="protein sequence ID" value="KAK3375744.1"/>
    <property type="molecule type" value="Genomic_DNA"/>
</dbReference>
<feature type="region of interest" description="Disordered" evidence="7">
    <location>
        <begin position="1014"/>
        <end position="1059"/>
    </location>
</feature>
<dbReference type="FunFam" id="1.10.287.130:FF:000023">
    <property type="entry name" value="Sensor histidine kinase/response regulator, putative"/>
    <property type="match status" value="1"/>
</dbReference>
<dbReference type="InterPro" id="IPR011006">
    <property type="entry name" value="CheY-like_superfamily"/>
</dbReference>
<dbReference type="PRINTS" id="PR00344">
    <property type="entry name" value="BCTRLSENSOR"/>
</dbReference>
<feature type="region of interest" description="Disordered" evidence="7">
    <location>
        <begin position="286"/>
        <end position="306"/>
    </location>
</feature>
<dbReference type="SMART" id="SM00387">
    <property type="entry name" value="HATPase_c"/>
    <property type="match status" value="1"/>
</dbReference>